<dbReference type="InterPro" id="IPR003660">
    <property type="entry name" value="HAMP_dom"/>
</dbReference>
<dbReference type="InterPro" id="IPR025991">
    <property type="entry name" value="Chemoreceptor_zinc-bind_dom"/>
</dbReference>
<evidence type="ECO:0000256" key="3">
    <source>
        <dbReference type="PROSITE-ProRule" id="PRU00284"/>
    </source>
</evidence>
<keyword evidence="1 3" id="KW-0807">Transducer</keyword>
<feature type="transmembrane region" description="Helical" evidence="5">
    <location>
        <begin position="6"/>
        <end position="30"/>
    </location>
</feature>
<dbReference type="Pfam" id="PF00672">
    <property type="entry name" value="HAMP"/>
    <property type="match status" value="1"/>
</dbReference>
<keyword evidence="5" id="KW-0472">Membrane</keyword>
<dbReference type="CDD" id="cd11386">
    <property type="entry name" value="MCP_signal"/>
    <property type="match status" value="1"/>
</dbReference>
<dbReference type="SUPFAM" id="SSF58104">
    <property type="entry name" value="Methyl-accepting chemotaxis protein (MCP) signaling domain"/>
    <property type="match status" value="1"/>
</dbReference>
<gene>
    <name evidence="8" type="ORF">JYK00_09555</name>
</gene>
<evidence type="ECO:0000259" key="6">
    <source>
        <dbReference type="PROSITE" id="PS50111"/>
    </source>
</evidence>
<keyword evidence="4" id="KW-0175">Coiled coil</keyword>
<dbReference type="Gene3D" id="1.20.120.30">
    <property type="entry name" value="Aspartate receptor, ligand-binding domain"/>
    <property type="match status" value="1"/>
</dbReference>
<reference evidence="8 9" key="1">
    <citation type="submission" date="2021-03" db="EMBL/GenBank/DDBJ databases">
        <title>Thermosipho ferrireducens sp.nov., an anaerobic thermophilic iron-reducing bacterium isolated from a deep-sea hydrothermal sulfide deposits.</title>
        <authorList>
            <person name="Zeng X."/>
            <person name="Chen Y."/>
            <person name="Shao Z."/>
        </authorList>
    </citation>
    <scope>NUCLEOTIDE SEQUENCE [LARGE SCALE GENOMIC DNA]</scope>
    <source>
        <strain evidence="8 9">JL129W03</strain>
    </source>
</reference>
<organism evidence="8 9">
    <name type="scientific">Thermosipho ferrireducens</name>
    <dbReference type="NCBI Taxonomy" id="2571116"/>
    <lineage>
        <taxon>Bacteria</taxon>
        <taxon>Thermotogati</taxon>
        <taxon>Thermotogota</taxon>
        <taxon>Thermotogae</taxon>
        <taxon>Thermotogales</taxon>
        <taxon>Fervidobacteriaceae</taxon>
        <taxon>Thermosipho</taxon>
    </lineage>
</organism>
<dbReference type="Pfam" id="PF00015">
    <property type="entry name" value="MCPsignal"/>
    <property type="match status" value="1"/>
</dbReference>
<keyword evidence="5" id="KW-0812">Transmembrane</keyword>
<protein>
    <submittedName>
        <fullName evidence="8">CZB domain-containing protein</fullName>
    </submittedName>
</protein>
<dbReference type="Pfam" id="PF14827">
    <property type="entry name" value="dCache_3"/>
    <property type="match status" value="1"/>
</dbReference>
<dbReference type="PANTHER" id="PTHR32089:SF112">
    <property type="entry name" value="LYSOZYME-LIKE PROTEIN-RELATED"/>
    <property type="match status" value="1"/>
</dbReference>
<dbReference type="PROSITE" id="PS50885">
    <property type="entry name" value="HAMP"/>
    <property type="match status" value="1"/>
</dbReference>
<dbReference type="EMBL" id="CP071446">
    <property type="protein sequence ID" value="QTA37945.1"/>
    <property type="molecule type" value="Genomic_DNA"/>
</dbReference>
<dbReference type="PROSITE" id="PS50111">
    <property type="entry name" value="CHEMOTAXIS_TRANSDUC_2"/>
    <property type="match status" value="1"/>
</dbReference>
<dbReference type="Pfam" id="PF13682">
    <property type="entry name" value="CZB"/>
    <property type="match status" value="1"/>
</dbReference>
<evidence type="ECO:0000256" key="1">
    <source>
        <dbReference type="ARBA" id="ARBA00023224"/>
    </source>
</evidence>
<accession>A0ABX7S814</accession>
<evidence type="ECO:0000313" key="8">
    <source>
        <dbReference type="EMBL" id="QTA37945.1"/>
    </source>
</evidence>
<feature type="coiled-coil region" evidence="4">
    <location>
        <begin position="606"/>
        <end position="640"/>
    </location>
</feature>
<dbReference type="SMART" id="SM00283">
    <property type="entry name" value="MA"/>
    <property type="match status" value="1"/>
</dbReference>
<sequence>MRISKLLNLIIPVLIITTFSSIFLIVSLSINSLNKHWTMGEMEVYASYADDLIKSQTHGLLEAMAFVEGNKDILETFATRNREKLYDLTKDTYDKLRELGVTFFHFHTPDNKSFLRVHKPGKYGDDLSSFRKTVVEANTRQRVITGLEIGVDGLGLRVVKPLIYKGNHIGTVELGYDLGSSFLKSLPGKNMIYIFYDKNGKRVDKMVKETNDMENISKYIDMSAVLNGKDYTYFSKTKLYAGMPLKDFSGKTIAAIISEIDASHINLVGKNLKKQLLIFFIVFTVIMIVFFLWISLHVNKNISRTLKGLEIISDGDLTYKIKAKGKDEFALIGKSLNHTVEKMKDSILTIIGSIKKVYISTGKISNDLNNFSENINITNKKYSSIAENIENVSASMQETNSGIEEIAAAAENVSKTAQEISRQVDTISESVKIGEKSLNNIISMVSSTLEESNLTQESVSELLQNTDGISKILESINSIAEQTNLLALNAAIEAARAGEAGKGFAVVADEIRKLAEESKRSTENIAEILKNIKISVNKVSQLTNSVVNKITEINDGTVTANTQFKEIKREVEKVSQMVDILASSSQEQSATTEEISAAMDNVTKQIMEIVEMVEDMSKRNDKLKKDSENIKDEIENIVQSLVSTAHIVKETFSVSTKKDYEREIKEAIEAHKIWVDKVKEAVSSGEIPDVEFDARKCTFGSWYNFVRPPEGLEKEWEDVEKIHHFVHEAGKDIAEAIKQNNIEKASSILREAGNNAIELIKLLESIVSKL</sequence>
<dbReference type="PANTHER" id="PTHR32089">
    <property type="entry name" value="METHYL-ACCEPTING CHEMOTAXIS PROTEIN MCPB"/>
    <property type="match status" value="1"/>
</dbReference>
<dbReference type="RefSeq" id="WP_207566666.1">
    <property type="nucleotide sequence ID" value="NZ_CP071446.1"/>
</dbReference>
<keyword evidence="9" id="KW-1185">Reference proteome</keyword>
<dbReference type="Proteomes" id="UP000671862">
    <property type="component" value="Chromosome"/>
</dbReference>
<evidence type="ECO:0000259" key="7">
    <source>
        <dbReference type="PROSITE" id="PS50885"/>
    </source>
</evidence>
<dbReference type="CDD" id="cd06225">
    <property type="entry name" value="HAMP"/>
    <property type="match status" value="1"/>
</dbReference>
<proteinExistence type="inferred from homology"/>
<evidence type="ECO:0000256" key="4">
    <source>
        <dbReference type="SAM" id="Coils"/>
    </source>
</evidence>
<dbReference type="Gene3D" id="1.10.287.950">
    <property type="entry name" value="Methyl-accepting chemotaxis protein"/>
    <property type="match status" value="1"/>
</dbReference>
<feature type="domain" description="Methyl-accepting transducer" evidence="6">
    <location>
        <begin position="360"/>
        <end position="603"/>
    </location>
</feature>
<evidence type="ECO:0000256" key="2">
    <source>
        <dbReference type="ARBA" id="ARBA00029447"/>
    </source>
</evidence>
<keyword evidence="5" id="KW-1133">Transmembrane helix</keyword>
<dbReference type="InterPro" id="IPR029151">
    <property type="entry name" value="Sensor-like_sf"/>
</dbReference>
<feature type="domain" description="HAMP" evidence="7">
    <location>
        <begin position="296"/>
        <end position="348"/>
    </location>
</feature>
<dbReference type="InterPro" id="IPR029150">
    <property type="entry name" value="dCache_3"/>
</dbReference>
<dbReference type="SMART" id="SM00304">
    <property type="entry name" value="HAMP"/>
    <property type="match status" value="1"/>
</dbReference>
<name>A0ABX7S814_9BACT</name>
<evidence type="ECO:0000313" key="9">
    <source>
        <dbReference type="Proteomes" id="UP000671862"/>
    </source>
</evidence>
<dbReference type="InterPro" id="IPR004089">
    <property type="entry name" value="MCPsignal_dom"/>
</dbReference>
<dbReference type="SUPFAM" id="SSF103190">
    <property type="entry name" value="Sensory domain-like"/>
    <property type="match status" value="1"/>
</dbReference>
<comment type="similarity">
    <text evidence="2">Belongs to the methyl-accepting chemotaxis (MCP) protein family.</text>
</comment>
<evidence type="ECO:0000256" key="5">
    <source>
        <dbReference type="SAM" id="Phobius"/>
    </source>
</evidence>
<feature type="transmembrane region" description="Helical" evidence="5">
    <location>
        <begin position="276"/>
        <end position="296"/>
    </location>
</feature>